<dbReference type="EMBL" id="JAYLVJ010000043">
    <property type="protein sequence ID" value="MEO1757851.1"/>
    <property type="molecule type" value="Genomic_DNA"/>
</dbReference>
<reference evidence="2 3" key="1">
    <citation type="journal article" date="2014" name="Genome Announc.">
        <title>Draft Genome Sequence of the Haloacid-Degrading Burkholderia caribensis Strain MBA4.</title>
        <authorList>
            <person name="Pan Y."/>
            <person name="Kong K.F."/>
            <person name="Tsang J.S."/>
        </authorList>
    </citation>
    <scope>NUCLEOTIDE SEQUENCE [LARGE SCALE GENOMIC DNA]</scope>
    <source>
        <strain evidence="2 3">852011</strain>
    </source>
</reference>
<dbReference type="SUPFAM" id="SSF142906">
    <property type="entry name" value="YjbR-like"/>
    <property type="match status" value="1"/>
</dbReference>
<accession>A0A9Q6S6J6</accession>
<dbReference type="Proteomes" id="UP000509548">
    <property type="component" value="Chromosome 2"/>
</dbReference>
<evidence type="ECO:0000313" key="1">
    <source>
        <dbReference type="EMBL" id="MEO1757851.1"/>
    </source>
</evidence>
<gene>
    <name evidence="2" type="ORF">A9O66_27975</name>
    <name evidence="1" type="ORF">VOI32_28415</name>
</gene>
<dbReference type="Gene3D" id="3.90.1150.30">
    <property type="match status" value="1"/>
</dbReference>
<evidence type="ECO:0000313" key="3">
    <source>
        <dbReference type="Proteomes" id="UP000509548"/>
    </source>
</evidence>
<dbReference type="Proteomes" id="UP001462961">
    <property type="component" value="Unassembled WGS sequence"/>
</dbReference>
<keyword evidence="4" id="KW-1185">Reference proteome</keyword>
<protein>
    <submittedName>
        <fullName evidence="1">MmcQ/YjbR family DNA-binding protein</fullName>
    </submittedName>
</protein>
<dbReference type="RefSeq" id="WP_107202914.1">
    <property type="nucleotide sequence ID" value="NZ_CP015959.1"/>
</dbReference>
<evidence type="ECO:0000313" key="4">
    <source>
        <dbReference type="Proteomes" id="UP001462961"/>
    </source>
</evidence>
<dbReference type="AlphaFoldDB" id="A0A9Q6S6J6"/>
<dbReference type="GO" id="GO:0003677">
    <property type="term" value="F:DNA binding"/>
    <property type="evidence" value="ECO:0007669"/>
    <property type="project" value="UniProtKB-KW"/>
</dbReference>
<organism evidence="2 3">
    <name type="scientific">Paraburkholderia caribensis</name>
    <dbReference type="NCBI Taxonomy" id="75105"/>
    <lineage>
        <taxon>Bacteria</taxon>
        <taxon>Pseudomonadati</taxon>
        <taxon>Pseudomonadota</taxon>
        <taxon>Betaproteobacteria</taxon>
        <taxon>Burkholderiales</taxon>
        <taxon>Burkholderiaceae</taxon>
        <taxon>Paraburkholderia</taxon>
    </lineage>
</organism>
<reference evidence="2" key="2">
    <citation type="submission" date="2016-06" db="EMBL/GenBank/DDBJ databases">
        <authorList>
            <person name="Huang P."/>
            <person name="Jiang X."/>
            <person name="Liu X."/>
        </authorList>
    </citation>
    <scope>NUCLEOTIDE SEQUENCE</scope>
    <source>
        <strain evidence="2">852011</strain>
    </source>
</reference>
<name>A0A9Q6S6J6_9BURK</name>
<keyword evidence="1" id="KW-0238">DNA-binding</keyword>
<sequence>MKGSEVCPISRADHLKCAKTQYGTKPDYPQSTFPSYAVLRHADNEKWYGLVMNVPRSRLGQLGDGEIDIIDLKSDPAVTVAVRQSPRFLPACHMMALFPRE</sequence>
<dbReference type="EMBL" id="CP015959">
    <property type="protein sequence ID" value="QLB66112.1"/>
    <property type="molecule type" value="Genomic_DNA"/>
</dbReference>
<reference evidence="1 4" key="3">
    <citation type="submission" date="2024-01" db="EMBL/GenBank/DDBJ databases">
        <title>The diversity of rhizobia nodulating Mimosa spp. in eleven states of Brazil covering several biomes is determined by host plant, location, and edaphic factors.</title>
        <authorList>
            <person name="Rouws L."/>
            <person name="Barauna A."/>
            <person name="Beukes C."/>
            <person name="De Faria S.M."/>
            <person name="Gross E."/>
            <person name="Dos Reis Junior F.B."/>
            <person name="Simon M."/>
            <person name="Maluk M."/>
            <person name="Odee D.W."/>
            <person name="Kenicer G."/>
            <person name="Young J.P.W."/>
            <person name="Reis V.M."/>
            <person name="Zilli J."/>
            <person name="James E.K."/>
        </authorList>
    </citation>
    <scope>NUCLEOTIDE SEQUENCE [LARGE SCALE GENOMIC DNA]</scope>
    <source>
        <strain evidence="1 4">JHI1651</strain>
    </source>
</reference>
<dbReference type="InterPro" id="IPR038056">
    <property type="entry name" value="YjbR-like_sf"/>
</dbReference>
<evidence type="ECO:0000313" key="2">
    <source>
        <dbReference type="EMBL" id="QLB66112.1"/>
    </source>
</evidence>
<proteinExistence type="predicted"/>